<name>A0A2U0HVE2_9FLAO</name>
<dbReference type="EMBL" id="QEHR01000012">
    <property type="protein sequence ID" value="PVW12841.1"/>
    <property type="molecule type" value="Genomic_DNA"/>
</dbReference>
<proteinExistence type="predicted"/>
<gene>
    <name evidence="1" type="ORF">DDV96_14550</name>
</gene>
<evidence type="ECO:0000313" key="2">
    <source>
        <dbReference type="Proteomes" id="UP000245962"/>
    </source>
</evidence>
<dbReference type="Proteomes" id="UP000245962">
    <property type="component" value="Unassembled WGS sequence"/>
</dbReference>
<reference evidence="1 2" key="1">
    <citation type="submission" date="2018-04" db="EMBL/GenBank/DDBJ databases">
        <title>Marixanthomonas spongiae HN-E44 sp. nov., isolated from a marine sponge.</title>
        <authorList>
            <person name="Luo L."/>
            <person name="Zhuang L."/>
        </authorList>
    </citation>
    <scope>NUCLEOTIDE SEQUENCE [LARGE SCALE GENOMIC DNA]</scope>
    <source>
        <strain evidence="1 2">HN-E44</strain>
    </source>
</reference>
<evidence type="ECO:0000313" key="1">
    <source>
        <dbReference type="EMBL" id="PVW12841.1"/>
    </source>
</evidence>
<protein>
    <submittedName>
        <fullName evidence="1">Uncharacterized protein</fullName>
    </submittedName>
</protein>
<sequence length="234" mass="26872">MFVQVTYHKPIKREKMENKPLQSNVFSDSVMKNLQGLTNMSMEFYGTMLDNMTGNSNQFSKNAGQLGKNVLQPLKTMFNTGDCCPPQEECPPHCLTSMHRTAMKGERIIIPFYVKNDCNAPKKYRVGARPLIDQDGNDAGVQLNLNKNAVQLAPFGKERVLLHLDTGKLENGTYTSEIVLREKEYNQNICLTVEIADHPGITVTPHEEKKYKLRWQSWKSHYYCEPIRDQDQDR</sequence>
<accession>A0A2U0HVE2</accession>
<dbReference type="AlphaFoldDB" id="A0A2U0HVE2"/>
<comment type="caution">
    <text evidence="1">The sequence shown here is derived from an EMBL/GenBank/DDBJ whole genome shotgun (WGS) entry which is preliminary data.</text>
</comment>
<keyword evidence="2" id="KW-1185">Reference proteome</keyword>
<organism evidence="1 2">
    <name type="scientific">Marixanthomonas spongiae</name>
    <dbReference type="NCBI Taxonomy" id="2174845"/>
    <lineage>
        <taxon>Bacteria</taxon>
        <taxon>Pseudomonadati</taxon>
        <taxon>Bacteroidota</taxon>
        <taxon>Flavobacteriia</taxon>
        <taxon>Flavobacteriales</taxon>
        <taxon>Flavobacteriaceae</taxon>
        <taxon>Marixanthomonas</taxon>
    </lineage>
</organism>